<dbReference type="AlphaFoldDB" id="A0A645BXZ4"/>
<organism evidence="1">
    <name type="scientific">bioreactor metagenome</name>
    <dbReference type="NCBI Taxonomy" id="1076179"/>
    <lineage>
        <taxon>unclassified sequences</taxon>
        <taxon>metagenomes</taxon>
        <taxon>ecological metagenomes</taxon>
    </lineage>
</organism>
<sequence>MLKKSLMALLFCALLLSACERPATRSDWSPIEDSSTAPVATATLPATLEAPVFTPEPTETPAAIQSTLDFSSLPTQLPPSMKGYELYSWQVDEEWNFTLVTGTNRTKTFDEIIAPENSVDPEGYVKLTVSGVENLKKLLALLPAGEQILWGGMDLGGQVPAGTVYLSFPSTEMLAEMKTYCAGLGLTLTSLNEQ</sequence>
<evidence type="ECO:0000313" key="1">
    <source>
        <dbReference type="EMBL" id="MPM69531.1"/>
    </source>
</evidence>
<dbReference type="PROSITE" id="PS51257">
    <property type="entry name" value="PROKAR_LIPOPROTEIN"/>
    <property type="match status" value="1"/>
</dbReference>
<protein>
    <submittedName>
        <fullName evidence="1">Uncharacterized protein</fullName>
    </submittedName>
</protein>
<proteinExistence type="predicted"/>
<reference evidence="1" key="1">
    <citation type="submission" date="2019-08" db="EMBL/GenBank/DDBJ databases">
        <authorList>
            <person name="Kucharzyk K."/>
            <person name="Murdoch R.W."/>
            <person name="Higgins S."/>
            <person name="Loffler F."/>
        </authorList>
    </citation>
    <scope>NUCLEOTIDE SEQUENCE</scope>
</reference>
<accession>A0A645BXZ4</accession>
<dbReference type="EMBL" id="VSSQ01022930">
    <property type="protein sequence ID" value="MPM69531.1"/>
    <property type="molecule type" value="Genomic_DNA"/>
</dbReference>
<name>A0A645BXZ4_9ZZZZ</name>
<comment type="caution">
    <text evidence="1">The sequence shown here is derived from an EMBL/GenBank/DDBJ whole genome shotgun (WGS) entry which is preliminary data.</text>
</comment>
<gene>
    <name evidence="1" type="ORF">SDC9_116476</name>
</gene>